<gene>
    <name evidence="1" type="ORF">Amon02_000143700</name>
</gene>
<evidence type="ECO:0000313" key="1">
    <source>
        <dbReference type="EMBL" id="GME73525.1"/>
    </source>
</evidence>
<dbReference type="Proteomes" id="UP001165064">
    <property type="component" value="Unassembled WGS sequence"/>
</dbReference>
<dbReference type="EMBL" id="BSXS01000694">
    <property type="protein sequence ID" value="GME73525.1"/>
    <property type="molecule type" value="Genomic_DNA"/>
</dbReference>
<reference evidence="1" key="1">
    <citation type="submission" date="2023-04" db="EMBL/GenBank/DDBJ databases">
        <title>Ambrosiozyma monospora NBRC 10751.</title>
        <authorList>
            <person name="Ichikawa N."/>
            <person name="Sato H."/>
            <person name="Tonouchi N."/>
        </authorList>
    </citation>
    <scope>NUCLEOTIDE SEQUENCE</scope>
    <source>
        <strain evidence="1">NBRC 10751</strain>
    </source>
</reference>
<name>A0ACB5SUP0_AMBMO</name>
<sequence length="163" mass="18898">MTEVTTFRDNDNSPSYYGGKVAGMRFPSSFITEHVTFNPIKMLIWPDSVSNASAPIIRTVQMAFSRPRWLGCEMNRAYQYEISSKYSKIPFFLVYVDANLPKVVDIDPNFPMATSYHGSYYSIHRCPLEGRLFKILYVPFEPSNREDFSDDWLSYQSTNSRNL</sequence>
<organism evidence="1 2">
    <name type="scientific">Ambrosiozyma monospora</name>
    <name type="common">Yeast</name>
    <name type="synonym">Endomycopsis monosporus</name>
    <dbReference type="NCBI Taxonomy" id="43982"/>
    <lineage>
        <taxon>Eukaryota</taxon>
        <taxon>Fungi</taxon>
        <taxon>Dikarya</taxon>
        <taxon>Ascomycota</taxon>
        <taxon>Saccharomycotina</taxon>
        <taxon>Pichiomycetes</taxon>
        <taxon>Pichiales</taxon>
        <taxon>Pichiaceae</taxon>
        <taxon>Ambrosiozyma</taxon>
    </lineage>
</organism>
<keyword evidence="2" id="KW-1185">Reference proteome</keyword>
<accession>A0ACB5SUP0</accession>
<comment type="caution">
    <text evidence="1">The sequence shown here is derived from an EMBL/GenBank/DDBJ whole genome shotgun (WGS) entry which is preliminary data.</text>
</comment>
<protein>
    <submittedName>
        <fullName evidence="1">Unnamed protein product</fullName>
    </submittedName>
</protein>
<proteinExistence type="predicted"/>
<evidence type="ECO:0000313" key="2">
    <source>
        <dbReference type="Proteomes" id="UP001165064"/>
    </source>
</evidence>